<evidence type="ECO:0000313" key="2">
    <source>
        <dbReference type="EMBL" id="OPJ58397.1"/>
    </source>
</evidence>
<accession>A0A1V4IFU3</accession>
<feature type="transmembrane region" description="Helical" evidence="1">
    <location>
        <begin position="137"/>
        <end position="155"/>
    </location>
</feature>
<organism evidence="2 3">
    <name type="scientific">Clostridium oryzae</name>
    <dbReference type="NCBI Taxonomy" id="1450648"/>
    <lineage>
        <taxon>Bacteria</taxon>
        <taxon>Bacillati</taxon>
        <taxon>Bacillota</taxon>
        <taxon>Clostridia</taxon>
        <taxon>Eubacteriales</taxon>
        <taxon>Clostridiaceae</taxon>
        <taxon>Clostridium</taxon>
    </lineage>
</organism>
<dbReference type="GO" id="GO:0016020">
    <property type="term" value="C:membrane"/>
    <property type="evidence" value="ECO:0007669"/>
    <property type="project" value="InterPro"/>
</dbReference>
<feature type="transmembrane region" description="Helical" evidence="1">
    <location>
        <begin position="71"/>
        <end position="90"/>
    </location>
</feature>
<keyword evidence="3" id="KW-1185">Reference proteome</keyword>
<dbReference type="InterPro" id="IPR030949">
    <property type="entry name" value="ECF_S_folate_fam"/>
</dbReference>
<keyword evidence="1" id="KW-0472">Membrane</keyword>
<proteinExistence type="predicted"/>
<keyword evidence="1" id="KW-1133">Transmembrane helix</keyword>
<evidence type="ECO:0000313" key="3">
    <source>
        <dbReference type="Proteomes" id="UP000190080"/>
    </source>
</evidence>
<dbReference type="InterPro" id="IPR009825">
    <property type="entry name" value="ECF_substrate-spec-like"/>
</dbReference>
<dbReference type="Gene3D" id="1.10.1760.20">
    <property type="match status" value="1"/>
</dbReference>
<dbReference type="NCBIfam" id="TIGR04518">
    <property type="entry name" value="ECF_S_folT_fam"/>
    <property type="match status" value="1"/>
</dbReference>
<dbReference type="Proteomes" id="UP000190080">
    <property type="component" value="Unassembled WGS sequence"/>
</dbReference>
<feature type="transmembrane region" description="Helical" evidence="1">
    <location>
        <begin position="37"/>
        <end position="59"/>
    </location>
</feature>
<dbReference type="AlphaFoldDB" id="A0A1V4IFU3"/>
<protein>
    <submittedName>
        <fullName evidence="2">Folate transporter FolT</fullName>
    </submittedName>
</protein>
<dbReference type="EMBL" id="MZGV01000057">
    <property type="protein sequence ID" value="OPJ58397.1"/>
    <property type="molecule type" value="Genomic_DNA"/>
</dbReference>
<gene>
    <name evidence="2" type="primary">folT_2</name>
    <name evidence="2" type="ORF">CLORY_36270</name>
</gene>
<comment type="caution">
    <text evidence="2">The sequence shown here is derived from an EMBL/GenBank/DDBJ whole genome shotgun (WGS) entry which is preliminary data.</text>
</comment>
<evidence type="ECO:0000256" key="1">
    <source>
        <dbReference type="SAM" id="Phobius"/>
    </source>
</evidence>
<reference evidence="2 3" key="1">
    <citation type="submission" date="2017-03" db="EMBL/GenBank/DDBJ databases">
        <title>Genome sequence of Clostridium oryzae DSM 28571.</title>
        <authorList>
            <person name="Poehlein A."/>
            <person name="Daniel R."/>
        </authorList>
    </citation>
    <scope>NUCLEOTIDE SEQUENCE [LARGE SCALE GENOMIC DNA]</scope>
    <source>
        <strain evidence="2 3">DSM 28571</strain>
    </source>
</reference>
<feature type="transmembrane region" description="Helical" evidence="1">
    <location>
        <begin position="102"/>
        <end position="125"/>
    </location>
</feature>
<name>A0A1V4IFU3_9CLOT</name>
<sequence length="169" mass="18765">MKKVQIIAFSALFIALEVILTRFLSIQTPILRIGFTFLPVALSAILLGPVISGIIGVAADILGMLIFPSGVYFPGFTLSAFISGFIYGIFMYKKEASIIRTILAIITVIIVVDIGLNSLWLSILMHKAFIGLLPLRIIKSLLMLPIQIILIQFVWKGIRHFMPYSIRSN</sequence>
<dbReference type="OrthoDB" id="4624at2"/>
<dbReference type="Pfam" id="PF07155">
    <property type="entry name" value="ECF-ribofla_trS"/>
    <property type="match status" value="1"/>
</dbReference>
<keyword evidence="1" id="KW-0812">Transmembrane</keyword>
<feature type="transmembrane region" description="Helical" evidence="1">
    <location>
        <begin position="6"/>
        <end position="25"/>
    </location>
</feature>
<dbReference type="RefSeq" id="WP_079427099.1">
    <property type="nucleotide sequence ID" value="NZ_MZGV01000057.1"/>
</dbReference>
<dbReference type="STRING" id="1450648.CLORY_36270"/>